<evidence type="ECO:0000313" key="3">
    <source>
        <dbReference type="Proteomes" id="UP000243459"/>
    </source>
</evidence>
<dbReference type="Pfam" id="PF13650">
    <property type="entry name" value="Asp_protease_2"/>
    <property type="match status" value="1"/>
</dbReference>
<evidence type="ECO:0000256" key="1">
    <source>
        <dbReference type="SAM" id="MobiDB-lite"/>
    </source>
</evidence>
<accession>A0A5P1E3L1</accession>
<gene>
    <name evidence="2" type="ORF">A4U43_C10F16190</name>
</gene>
<dbReference type="SUPFAM" id="SSF50630">
    <property type="entry name" value="Acid proteases"/>
    <property type="match status" value="1"/>
</dbReference>
<evidence type="ECO:0008006" key="4">
    <source>
        <dbReference type="Google" id="ProtNLM"/>
    </source>
</evidence>
<feature type="compositionally biased region" description="Acidic residues" evidence="1">
    <location>
        <begin position="220"/>
        <end position="230"/>
    </location>
</feature>
<dbReference type="OMA" id="AECDIET"/>
<dbReference type="Gramene" id="ONK57059">
    <property type="protein sequence ID" value="ONK57059"/>
    <property type="gene ID" value="A4U43_C10F16190"/>
</dbReference>
<evidence type="ECO:0000313" key="2">
    <source>
        <dbReference type="EMBL" id="ONK57059.1"/>
    </source>
</evidence>
<dbReference type="PANTHER" id="PTHR33240">
    <property type="entry name" value="OS08G0508500 PROTEIN"/>
    <property type="match status" value="1"/>
</dbReference>
<name>A0A5P1E3L1_ASPOF</name>
<dbReference type="Gene3D" id="2.40.70.10">
    <property type="entry name" value="Acid Proteases"/>
    <property type="match status" value="1"/>
</dbReference>
<organism evidence="2 3">
    <name type="scientific">Asparagus officinalis</name>
    <name type="common">Garden asparagus</name>
    <dbReference type="NCBI Taxonomy" id="4686"/>
    <lineage>
        <taxon>Eukaryota</taxon>
        <taxon>Viridiplantae</taxon>
        <taxon>Streptophyta</taxon>
        <taxon>Embryophyta</taxon>
        <taxon>Tracheophyta</taxon>
        <taxon>Spermatophyta</taxon>
        <taxon>Magnoliopsida</taxon>
        <taxon>Liliopsida</taxon>
        <taxon>Asparagales</taxon>
        <taxon>Asparagaceae</taxon>
        <taxon>Asparagoideae</taxon>
        <taxon>Asparagus</taxon>
    </lineage>
</organism>
<protein>
    <recommendedName>
        <fullName evidence="4">Peptidase A2 domain-containing protein</fullName>
    </recommendedName>
</protein>
<feature type="region of interest" description="Disordered" evidence="1">
    <location>
        <begin position="209"/>
        <end position="230"/>
    </location>
</feature>
<dbReference type="Proteomes" id="UP000243459">
    <property type="component" value="Chromosome 10"/>
</dbReference>
<dbReference type="CDD" id="cd00303">
    <property type="entry name" value="retropepsin_like"/>
    <property type="match status" value="1"/>
</dbReference>
<dbReference type="AlphaFoldDB" id="A0A5P1E3L1"/>
<sequence length="230" mass="25718">MYNLLRLSRSTREALQEALADSEAFYTHFSKEAEAEQGCAICCQVSIRRVPCITFTPEDMIIKSTSHDRPLYFTGYVGSSKVDRIQVDPGSALSIVPLKLIKHLGIPPKSLSLTATTIFGFNATGTRPRGKIRLKCRIGDMKTKVTCYVIDAEPSYNILLGRPWIHGNRIVPSTLHQCLKYVDDYERVRTVVADKQPFKGVENYFTDSLLYQDPNAPPAEEPESGNEADS</sequence>
<dbReference type="PANTHER" id="PTHR33240:SF15">
    <property type="entry name" value="GAG-PRO-LIKE PROTEIN"/>
    <property type="match status" value="1"/>
</dbReference>
<dbReference type="InterPro" id="IPR021109">
    <property type="entry name" value="Peptidase_aspartic_dom_sf"/>
</dbReference>
<dbReference type="EMBL" id="CM007390">
    <property type="protein sequence ID" value="ONK57059.1"/>
    <property type="molecule type" value="Genomic_DNA"/>
</dbReference>
<proteinExistence type="predicted"/>
<reference evidence="3" key="1">
    <citation type="journal article" date="2017" name="Nat. Commun.">
        <title>The asparagus genome sheds light on the origin and evolution of a young Y chromosome.</title>
        <authorList>
            <person name="Harkess A."/>
            <person name="Zhou J."/>
            <person name="Xu C."/>
            <person name="Bowers J.E."/>
            <person name="Van der Hulst R."/>
            <person name="Ayyampalayam S."/>
            <person name="Mercati F."/>
            <person name="Riccardi P."/>
            <person name="McKain M.R."/>
            <person name="Kakrana A."/>
            <person name="Tang H."/>
            <person name="Ray J."/>
            <person name="Groenendijk J."/>
            <person name="Arikit S."/>
            <person name="Mathioni S.M."/>
            <person name="Nakano M."/>
            <person name="Shan H."/>
            <person name="Telgmann-Rauber A."/>
            <person name="Kanno A."/>
            <person name="Yue Z."/>
            <person name="Chen H."/>
            <person name="Li W."/>
            <person name="Chen Y."/>
            <person name="Xu X."/>
            <person name="Zhang Y."/>
            <person name="Luo S."/>
            <person name="Chen H."/>
            <person name="Gao J."/>
            <person name="Mao Z."/>
            <person name="Pires J.C."/>
            <person name="Luo M."/>
            <person name="Kudrna D."/>
            <person name="Wing R.A."/>
            <person name="Meyers B.C."/>
            <person name="Yi K."/>
            <person name="Kong H."/>
            <person name="Lavrijsen P."/>
            <person name="Sunseri F."/>
            <person name="Falavigna A."/>
            <person name="Ye Y."/>
            <person name="Leebens-Mack J.H."/>
            <person name="Chen G."/>
        </authorList>
    </citation>
    <scope>NUCLEOTIDE SEQUENCE [LARGE SCALE GENOMIC DNA]</scope>
    <source>
        <strain evidence="3">cv. DH0086</strain>
    </source>
</reference>
<keyword evidence="3" id="KW-1185">Reference proteome</keyword>